<sequence length="315" mass="34942">MKFSVFQGSRQGPRPYNQDRLAYAYTKDAILLVLADGMGGHRHGEIAAHMAVKMLTEAFQQSSNEKLRNPSDFLHAQIMRIHERIESVRIAKELLEGPRTTIVAVIVQHEYLYAAHVGDSRLYHFREKQILHKTEDHSIVEKLRRQGQLDEKSMRTHPERNKIYNCIGGNKAPEIELTHKHELWDGDTLMLCTDGVWGALPDEKITQILLSGYVNQTVPKLLDAAETSAGKDGDNMSAIALQWGEGKQNNKHAVSTATMPLGSTTTIMMDPAAGLESTIQLSQGEPAPAFSDDDIESAIAEIQAAINKGKKPSPN</sequence>
<organism evidence="2 3">
    <name type="scientific">Methyloradius palustris</name>
    <dbReference type="NCBI Taxonomy" id="2778876"/>
    <lineage>
        <taxon>Bacteria</taxon>
        <taxon>Pseudomonadati</taxon>
        <taxon>Pseudomonadota</taxon>
        <taxon>Betaproteobacteria</taxon>
        <taxon>Nitrosomonadales</taxon>
        <taxon>Methylophilaceae</taxon>
        <taxon>Methyloradius</taxon>
    </lineage>
</organism>
<dbReference type="InterPro" id="IPR015655">
    <property type="entry name" value="PP2C"/>
</dbReference>
<proteinExistence type="predicted"/>
<dbReference type="PROSITE" id="PS51746">
    <property type="entry name" value="PPM_2"/>
    <property type="match status" value="1"/>
</dbReference>
<reference evidence="2" key="1">
    <citation type="journal article" date="2021" name="Arch. Microbiol.">
        <title>Methyloradius palustris gen. nov., sp. nov., a methanol-oxidizing bacterium isolated from snow.</title>
        <authorList>
            <person name="Miyadera T."/>
            <person name="Kojima H."/>
            <person name="Fukui M."/>
        </authorList>
    </citation>
    <scope>NUCLEOTIDE SEQUENCE</scope>
    <source>
        <strain evidence="2">Zm11</strain>
    </source>
</reference>
<dbReference type="SMART" id="SM00331">
    <property type="entry name" value="PP2C_SIG"/>
    <property type="match status" value="1"/>
</dbReference>
<dbReference type="SUPFAM" id="SSF81606">
    <property type="entry name" value="PP2C-like"/>
    <property type="match status" value="1"/>
</dbReference>
<protein>
    <recommendedName>
        <fullName evidence="1">PPM-type phosphatase domain-containing protein</fullName>
    </recommendedName>
</protein>
<evidence type="ECO:0000259" key="1">
    <source>
        <dbReference type="PROSITE" id="PS51746"/>
    </source>
</evidence>
<gene>
    <name evidence="2" type="ORF">ZMTM_00490</name>
</gene>
<accession>A0A8D5G186</accession>
<dbReference type="PANTHER" id="PTHR13832">
    <property type="entry name" value="PROTEIN PHOSPHATASE 2C"/>
    <property type="match status" value="1"/>
</dbReference>
<dbReference type="PANTHER" id="PTHR13832:SF827">
    <property type="entry name" value="PROTEIN PHOSPHATASE 1L"/>
    <property type="match status" value="1"/>
</dbReference>
<dbReference type="AlphaFoldDB" id="A0A8D5G186"/>
<dbReference type="GO" id="GO:0004722">
    <property type="term" value="F:protein serine/threonine phosphatase activity"/>
    <property type="evidence" value="ECO:0007669"/>
    <property type="project" value="InterPro"/>
</dbReference>
<dbReference type="EMBL" id="AP024110">
    <property type="protein sequence ID" value="BCM23790.1"/>
    <property type="molecule type" value="Genomic_DNA"/>
</dbReference>
<dbReference type="Pfam" id="PF13672">
    <property type="entry name" value="PP2C_2"/>
    <property type="match status" value="1"/>
</dbReference>
<dbReference type="Proteomes" id="UP000826722">
    <property type="component" value="Chromosome"/>
</dbReference>
<dbReference type="Gene3D" id="3.60.40.10">
    <property type="entry name" value="PPM-type phosphatase domain"/>
    <property type="match status" value="1"/>
</dbReference>
<dbReference type="CDD" id="cd00143">
    <property type="entry name" value="PP2Cc"/>
    <property type="match status" value="1"/>
</dbReference>
<evidence type="ECO:0000313" key="3">
    <source>
        <dbReference type="Proteomes" id="UP000826722"/>
    </source>
</evidence>
<keyword evidence="3" id="KW-1185">Reference proteome</keyword>
<dbReference type="KEGG" id="mpau:ZMTM_00490"/>
<dbReference type="InterPro" id="IPR001932">
    <property type="entry name" value="PPM-type_phosphatase-like_dom"/>
</dbReference>
<dbReference type="RefSeq" id="WP_221764373.1">
    <property type="nucleotide sequence ID" value="NZ_AP024110.1"/>
</dbReference>
<dbReference type="InterPro" id="IPR036457">
    <property type="entry name" value="PPM-type-like_dom_sf"/>
</dbReference>
<dbReference type="SMART" id="SM00332">
    <property type="entry name" value="PP2Cc"/>
    <property type="match status" value="1"/>
</dbReference>
<name>A0A8D5G186_9PROT</name>
<evidence type="ECO:0000313" key="2">
    <source>
        <dbReference type="EMBL" id="BCM23790.1"/>
    </source>
</evidence>
<feature type="domain" description="PPM-type phosphatase" evidence="1">
    <location>
        <begin position="2"/>
        <end position="243"/>
    </location>
</feature>